<organism evidence="1 2">
    <name type="scientific">Peribacillus deserti</name>
    <dbReference type="NCBI Taxonomy" id="673318"/>
    <lineage>
        <taxon>Bacteria</taxon>
        <taxon>Bacillati</taxon>
        <taxon>Bacillota</taxon>
        <taxon>Bacilli</taxon>
        <taxon>Bacillales</taxon>
        <taxon>Bacillaceae</taxon>
        <taxon>Peribacillus</taxon>
    </lineage>
</organism>
<evidence type="ECO:0000313" key="1">
    <source>
        <dbReference type="EMBL" id="MBM7692181.1"/>
    </source>
</evidence>
<dbReference type="EMBL" id="JAFBFI010000005">
    <property type="protein sequence ID" value="MBM7692181.1"/>
    <property type="molecule type" value="Genomic_DNA"/>
</dbReference>
<evidence type="ECO:0008006" key="3">
    <source>
        <dbReference type="Google" id="ProtNLM"/>
    </source>
</evidence>
<dbReference type="RefSeq" id="WP_204541105.1">
    <property type="nucleotide sequence ID" value="NZ_JAFBFI010000005.1"/>
</dbReference>
<keyword evidence="2" id="KW-1185">Reference proteome</keyword>
<reference evidence="1 2" key="1">
    <citation type="submission" date="2021-01" db="EMBL/GenBank/DDBJ databases">
        <title>Genomic Encyclopedia of Type Strains, Phase IV (KMG-IV): sequencing the most valuable type-strain genomes for metagenomic binning, comparative biology and taxonomic classification.</title>
        <authorList>
            <person name="Goeker M."/>
        </authorList>
    </citation>
    <scope>NUCLEOTIDE SEQUENCE [LARGE SCALE GENOMIC DNA]</scope>
    <source>
        <strain evidence="1 2">DSM 105482</strain>
    </source>
</reference>
<name>A0ABS2QG92_9BACI</name>
<accession>A0ABS2QG92</accession>
<gene>
    <name evidence="1" type="ORF">JOC77_001608</name>
</gene>
<dbReference type="Proteomes" id="UP000823486">
    <property type="component" value="Unassembled WGS sequence"/>
</dbReference>
<proteinExistence type="predicted"/>
<comment type="caution">
    <text evidence="1">The sequence shown here is derived from an EMBL/GenBank/DDBJ whole genome shotgun (WGS) entry which is preliminary data.</text>
</comment>
<sequence>MEYRGLIGSSFLHGMLWFTGCEKTETIQDDPVPKSAPVIETTETTDEVSSGRIDLHLSRIVHDEVNHQHEFTFTVKNETGKTQKITFSEGLSHEIILSSDGKK</sequence>
<dbReference type="PROSITE" id="PS51257">
    <property type="entry name" value="PROKAR_LIPOPROTEIN"/>
    <property type="match status" value="1"/>
</dbReference>
<protein>
    <recommendedName>
        <fullName evidence="3">YtkA-like domain-containing protein</fullName>
    </recommendedName>
</protein>
<evidence type="ECO:0000313" key="2">
    <source>
        <dbReference type="Proteomes" id="UP000823486"/>
    </source>
</evidence>